<dbReference type="RefSeq" id="WP_166647006.1">
    <property type="nucleotide sequence ID" value="NZ_SOCA01000001.1"/>
</dbReference>
<gene>
    <name evidence="2" type="ORF">EI77_00697</name>
</gene>
<feature type="signal peptide" evidence="1">
    <location>
        <begin position="1"/>
        <end position="26"/>
    </location>
</feature>
<keyword evidence="1" id="KW-0732">Signal</keyword>
<evidence type="ECO:0000313" key="2">
    <source>
        <dbReference type="EMBL" id="TDU81389.1"/>
    </source>
</evidence>
<organism evidence="2 3">
    <name type="scientific">Prosthecobacter fusiformis</name>
    <dbReference type="NCBI Taxonomy" id="48464"/>
    <lineage>
        <taxon>Bacteria</taxon>
        <taxon>Pseudomonadati</taxon>
        <taxon>Verrucomicrobiota</taxon>
        <taxon>Verrucomicrobiia</taxon>
        <taxon>Verrucomicrobiales</taxon>
        <taxon>Verrucomicrobiaceae</taxon>
        <taxon>Prosthecobacter</taxon>
    </lineage>
</organism>
<dbReference type="EMBL" id="SOCA01000001">
    <property type="protein sequence ID" value="TDU81389.1"/>
    <property type="molecule type" value="Genomic_DNA"/>
</dbReference>
<feature type="chain" id="PRO_5020719706" description="Outer membrane beta-barrel porin/alpha-amylase" evidence="1">
    <location>
        <begin position="27"/>
        <end position="312"/>
    </location>
</feature>
<evidence type="ECO:0000313" key="3">
    <source>
        <dbReference type="Proteomes" id="UP000295662"/>
    </source>
</evidence>
<sequence>MLITAMDLQHSSRPLWLRSLSLGACAAVTFITAAQAGTPALSAKAPTVPVEAVSWKDHTISPVANPFFHEDAIIRSELRPVFVQHNIDDSFLGGGDAQLYALQIRYALTDRLAVIATQDGYFSINNDAIANPEGWMDLALGLKYAVIDDEASQFILTPGFTFKIPTGDREVFQGRGGGEWDLFVAAQKGFGDFHLSSNLGLRLPMNTEENSTLVHYSLMADYYSCRWFIPFVAFNAYSVIDAGNNIALNTEGYDVINFGASGSQGVTQGTLAVGFRSRILSNVDFGFAYEKAIIEPAGLTEDRLTFDLSIRF</sequence>
<dbReference type="AlphaFoldDB" id="A0A4R7SRW5"/>
<protein>
    <recommendedName>
        <fullName evidence="4">Outer membrane beta-barrel porin/alpha-amylase</fullName>
    </recommendedName>
</protein>
<keyword evidence="3" id="KW-1185">Reference proteome</keyword>
<proteinExistence type="predicted"/>
<reference evidence="2 3" key="1">
    <citation type="submission" date="2019-03" db="EMBL/GenBank/DDBJ databases">
        <title>Genomic Encyclopedia of Archaeal and Bacterial Type Strains, Phase II (KMG-II): from individual species to whole genera.</title>
        <authorList>
            <person name="Goeker M."/>
        </authorList>
    </citation>
    <scope>NUCLEOTIDE SEQUENCE [LARGE SCALE GENOMIC DNA]</scope>
    <source>
        <strain evidence="2 3">ATCC 25309</strain>
    </source>
</reference>
<accession>A0A4R7SRW5</accession>
<evidence type="ECO:0008006" key="4">
    <source>
        <dbReference type="Google" id="ProtNLM"/>
    </source>
</evidence>
<evidence type="ECO:0000256" key="1">
    <source>
        <dbReference type="SAM" id="SignalP"/>
    </source>
</evidence>
<dbReference type="Proteomes" id="UP000295662">
    <property type="component" value="Unassembled WGS sequence"/>
</dbReference>
<name>A0A4R7SRW5_9BACT</name>
<comment type="caution">
    <text evidence="2">The sequence shown here is derived from an EMBL/GenBank/DDBJ whole genome shotgun (WGS) entry which is preliminary data.</text>
</comment>